<accession>A0A0B5JA72</accession>
<evidence type="ECO:0000313" key="1">
    <source>
        <dbReference type="EMBL" id="AJF97796.1"/>
    </source>
</evidence>
<organism evidence="1 2">
    <name type="scientific">Pandoravirus inopinatum</name>
    <dbReference type="NCBI Taxonomy" id="1605721"/>
    <lineage>
        <taxon>Viruses</taxon>
        <taxon>Pandoravirus</taxon>
    </lineage>
</organism>
<evidence type="ECO:0000313" key="2">
    <source>
        <dbReference type="Proteomes" id="UP000202511"/>
    </source>
</evidence>
<dbReference type="Proteomes" id="UP000202511">
    <property type="component" value="Segment"/>
</dbReference>
<protein>
    <submittedName>
        <fullName evidence="1">Uncharacterized protein</fullName>
    </submittedName>
</protein>
<reference evidence="1 2" key="1">
    <citation type="journal article" date="2015" name="Parasitol. Res.">
        <title>Viruses in close associations with free-living amoebae.</title>
        <authorList>
            <person name="Scheid P."/>
        </authorList>
    </citation>
    <scope>NUCLEOTIDE SEQUENCE [LARGE SCALE GENOMIC DNA]</scope>
    <source>
        <strain evidence="1">KlaHel</strain>
    </source>
</reference>
<sequence>MDGLTKAPPWRRIVLVAWRALPRRRPRDTPLEHYFSRFFLEQCNTRPQETPWPTKNRVLFFCRVPSGMQKVVPEGAILAMTLAVPPRRQPFLLFLARWTCSAGIQTKKRIVTCRWSKLYKNHDKG</sequence>
<dbReference type="RefSeq" id="YP_009120031.1">
    <property type="nucleotide sequence ID" value="NC_026440.1"/>
</dbReference>
<dbReference type="KEGG" id="vg:23462713"/>
<dbReference type="EMBL" id="KP136319">
    <property type="protein sequence ID" value="AJF97796.1"/>
    <property type="molecule type" value="Genomic_DNA"/>
</dbReference>
<dbReference type="GeneID" id="23462713"/>
<proteinExistence type="predicted"/>
<name>A0A0B5JA72_9VIRU</name>